<feature type="region of interest" description="Disordered" evidence="1">
    <location>
        <begin position="1"/>
        <end position="82"/>
    </location>
</feature>
<dbReference type="GeneID" id="82202677"/>
<evidence type="ECO:0000256" key="1">
    <source>
        <dbReference type="SAM" id="MobiDB-lite"/>
    </source>
</evidence>
<dbReference type="OrthoDB" id="2067794at2"/>
<evidence type="ECO:0000313" key="4">
    <source>
        <dbReference type="Proteomes" id="UP000186341"/>
    </source>
</evidence>
<feature type="compositionally biased region" description="Polar residues" evidence="1">
    <location>
        <begin position="22"/>
        <end position="44"/>
    </location>
</feature>
<feature type="transmembrane region" description="Helical" evidence="2">
    <location>
        <begin position="124"/>
        <end position="142"/>
    </location>
</feature>
<comment type="caution">
    <text evidence="3">The sequence shown here is derived from an EMBL/GenBank/DDBJ whole genome shotgun (WGS) entry which is preliminary data.</text>
</comment>
<sequence length="380" mass="42601">MPRPGQGTGGSSRASSGHSPSARQSSGHRISTSSANRRPQSGMQGRSAGNFSSSSRNFRPSSPGFGNRSPLGGFGGYRSTPRRPIFIPGVPLFGSRNRRYTNQPPMQDDYYDYGRPRRSSGMSIAVTLVIVVILMLVFFSMFGCSSSGNTYDDSKVTESAYNRQKLETSIPYNEDCIVDELGWFENIPQTEQRLKYFYDKTGVQPMIVIKEYDPSLKTDQQKSDYAKTYYDTYIPEENVFLYMYFGEPGDQDVGYMEAVNGKEISAVMDQNAVNIFWNYLDQAWTSDMNSDDLFVSVFDKTADRIMTKTATKNDVLIKGLGVAAIILVIGGIAAILIIRRKHERERAEETQRILSTPLDSQFNSDQESNEDDLLKRYGGH</sequence>
<name>A0A1U7NGH0_9FIRM</name>
<proteinExistence type="predicted"/>
<feature type="compositionally biased region" description="Gly residues" evidence="1">
    <location>
        <begin position="1"/>
        <end position="10"/>
    </location>
</feature>
<feature type="compositionally biased region" description="Polar residues" evidence="1">
    <location>
        <begin position="352"/>
        <end position="366"/>
    </location>
</feature>
<evidence type="ECO:0000313" key="3">
    <source>
        <dbReference type="EMBL" id="OLU40175.1"/>
    </source>
</evidence>
<organism evidence="3 4">
    <name type="scientific">Ileibacterium valens</name>
    <dbReference type="NCBI Taxonomy" id="1862668"/>
    <lineage>
        <taxon>Bacteria</taxon>
        <taxon>Bacillati</taxon>
        <taxon>Bacillota</taxon>
        <taxon>Erysipelotrichia</taxon>
        <taxon>Erysipelotrichales</taxon>
        <taxon>Erysipelotrichaceae</taxon>
        <taxon>Ileibacterium</taxon>
    </lineage>
</organism>
<feature type="compositionally biased region" description="Low complexity" evidence="1">
    <location>
        <begin position="11"/>
        <end position="21"/>
    </location>
</feature>
<feature type="transmembrane region" description="Helical" evidence="2">
    <location>
        <begin position="315"/>
        <end position="338"/>
    </location>
</feature>
<accession>A0A1U7NGH0</accession>
<gene>
    <name evidence="3" type="ORF">BO222_05550</name>
</gene>
<dbReference type="RefSeq" id="WP_075819136.1">
    <property type="nucleotide sequence ID" value="NZ_CAPFLH010000189.1"/>
</dbReference>
<keyword evidence="4" id="KW-1185">Reference proteome</keyword>
<dbReference type="Proteomes" id="UP000186341">
    <property type="component" value="Unassembled WGS sequence"/>
</dbReference>
<keyword evidence="2" id="KW-0812">Transmembrane</keyword>
<feature type="compositionally biased region" description="Low complexity" evidence="1">
    <location>
        <begin position="45"/>
        <end position="65"/>
    </location>
</feature>
<dbReference type="AlphaFoldDB" id="A0A1U7NGH0"/>
<evidence type="ECO:0008006" key="5">
    <source>
        <dbReference type="Google" id="ProtNLM"/>
    </source>
</evidence>
<keyword evidence="2" id="KW-1133">Transmembrane helix</keyword>
<evidence type="ECO:0000256" key="2">
    <source>
        <dbReference type="SAM" id="Phobius"/>
    </source>
</evidence>
<keyword evidence="2" id="KW-0472">Membrane</keyword>
<feature type="region of interest" description="Disordered" evidence="1">
    <location>
        <begin position="348"/>
        <end position="380"/>
    </location>
</feature>
<protein>
    <recommendedName>
        <fullName evidence="5">TPM domain-containing protein</fullName>
    </recommendedName>
</protein>
<reference evidence="3 4" key="1">
    <citation type="submission" date="2016-11" db="EMBL/GenBank/DDBJ databases">
        <title>Description of two novel members of the family Erysipelotrichaceae: Ileibacterium lipovorans gen. nov., sp. nov. and Dubosiella newyorkensis, gen. nov., sp. nov.</title>
        <authorList>
            <person name="Cox L.M."/>
            <person name="Sohn J."/>
            <person name="Tyrrell K.L."/>
            <person name="Citron D.M."/>
            <person name="Lawson P.A."/>
            <person name="Patel N.B."/>
            <person name="Iizumi T."/>
            <person name="Perez-Perez G.I."/>
            <person name="Goldstein E.J."/>
            <person name="Blaser M.J."/>
        </authorList>
    </citation>
    <scope>NUCLEOTIDE SEQUENCE [LARGE SCALE GENOMIC DNA]</scope>
    <source>
        <strain evidence="3 4">NYU-BL-A3</strain>
    </source>
</reference>
<dbReference type="EMBL" id="MPJW01000115">
    <property type="protein sequence ID" value="OLU40175.1"/>
    <property type="molecule type" value="Genomic_DNA"/>
</dbReference>